<dbReference type="RefSeq" id="WP_120517301.1">
    <property type="nucleotide sequence ID" value="NZ_QXZY01000008.1"/>
</dbReference>
<feature type="transmembrane region" description="Helical" evidence="1">
    <location>
        <begin position="46"/>
        <end position="65"/>
    </location>
</feature>
<comment type="caution">
    <text evidence="2">The sequence shown here is derived from an EMBL/GenBank/DDBJ whole genome shotgun (WGS) entry which is preliminary data.</text>
</comment>
<evidence type="ECO:0000256" key="1">
    <source>
        <dbReference type="SAM" id="Phobius"/>
    </source>
</evidence>
<evidence type="ECO:0000313" key="3">
    <source>
        <dbReference type="Proteomes" id="UP000279089"/>
    </source>
</evidence>
<keyword evidence="1" id="KW-0812">Transmembrane</keyword>
<dbReference type="EMBL" id="RMBX01000007">
    <property type="protein sequence ID" value="RPD40379.1"/>
    <property type="molecule type" value="Genomic_DNA"/>
</dbReference>
<evidence type="ECO:0000313" key="2">
    <source>
        <dbReference type="EMBL" id="RPD40379.1"/>
    </source>
</evidence>
<protein>
    <submittedName>
        <fullName evidence="2">Uncharacterized protein</fullName>
    </submittedName>
</protein>
<keyword evidence="3" id="KW-1185">Reference proteome</keyword>
<accession>A0A3N4MLB9</accession>
<sequence>MIQTTPPPDRLAREFPGATPLSYYLHKTIAWDCGERVIYRPGWLRTFYATAIGIVLCIALPAFVWLSDGNFGGTVITLVLMLPVAGLLIWRQLFNKDINYTLQIDGDGIRSGEWFLPWKDLEDVGFWESRRVSGTGLVLIPYNSKAEVFSLALFTMEKRELAWVISYFRLRSLNTAAPLAEETFPA</sequence>
<name>A0A3N4MLB9_9BACT</name>
<gene>
    <name evidence="2" type="ORF">EG028_13800</name>
</gene>
<dbReference type="AlphaFoldDB" id="A0A3N4MLB9"/>
<feature type="transmembrane region" description="Helical" evidence="1">
    <location>
        <begin position="71"/>
        <end position="90"/>
    </location>
</feature>
<dbReference type="Proteomes" id="UP000279089">
    <property type="component" value="Unassembled WGS sequence"/>
</dbReference>
<organism evidence="2 3">
    <name type="scientific">Chitinophaga barathri</name>
    <dbReference type="NCBI Taxonomy" id="1647451"/>
    <lineage>
        <taxon>Bacteria</taxon>
        <taxon>Pseudomonadati</taxon>
        <taxon>Bacteroidota</taxon>
        <taxon>Chitinophagia</taxon>
        <taxon>Chitinophagales</taxon>
        <taxon>Chitinophagaceae</taxon>
        <taxon>Chitinophaga</taxon>
    </lineage>
</organism>
<reference evidence="3" key="1">
    <citation type="submission" date="2018-11" db="EMBL/GenBank/DDBJ databases">
        <title>Chitinophaga lutea sp.nov., isolate from arsenic contaminated soil.</title>
        <authorList>
            <person name="Zong Y."/>
        </authorList>
    </citation>
    <scope>NUCLEOTIDE SEQUENCE [LARGE SCALE GENOMIC DNA]</scope>
    <source>
        <strain evidence="3">YLT18</strain>
    </source>
</reference>
<keyword evidence="1" id="KW-0472">Membrane</keyword>
<proteinExistence type="predicted"/>
<keyword evidence="1" id="KW-1133">Transmembrane helix</keyword>